<dbReference type="InterPro" id="IPR050109">
    <property type="entry name" value="HTH-type_TetR-like_transc_reg"/>
</dbReference>
<dbReference type="Pfam" id="PF14246">
    <property type="entry name" value="TetR_C_7"/>
    <property type="match status" value="1"/>
</dbReference>
<accession>A0ABV4N7N8</accession>
<dbReference type="InterPro" id="IPR009057">
    <property type="entry name" value="Homeodomain-like_sf"/>
</dbReference>
<name>A0ABV4N7N8_9VIBR</name>
<gene>
    <name evidence="4" type="ORF">AB4566_03810</name>
</gene>
<evidence type="ECO:0000256" key="1">
    <source>
        <dbReference type="ARBA" id="ARBA00023125"/>
    </source>
</evidence>
<protein>
    <submittedName>
        <fullName evidence="4">TetR/AcrR family transcriptional regulator</fullName>
    </submittedName>
</protein>
<dbReference type="Gene3D" id="1.10.357.10">
    <property type="entry name" value="Tetracycline Repressor, domain 2"/>
    <property type="match status" value="1"/>
</dbReference>
<evidence type="ECO:0000256" key="2">
    <source>
        <dbReference type="PROSITE-ProRule" id="PRU00335"/>
    </source>
</evidence>
<proteinExistence type="predicted"/>
<comment type="caution">
    <text evidence="4">The sequence shown here is derived from an EMBL/GenBank/DDBJ whole genome shotgun (WGS) entry which is preliminary data.</text>
</comment>
<sequence length="205" mass="23183">MNIKRKGRSEIKRESILLAAKQAFQEFGVQNTSMDKLSAMAKVSKRTVYNHFNSKEAIVMELLSELWRSAMAEDDISGLSLLPLEQQLIALLESEIKVVTAPHYIELAKVALGHYFYKPDELKEQEAKMSKQDTALFRWLEAQNEQGKLSIDDVVLAGTQLHSLVKGSAFWPQIMGVKASLTDSESHELALQTTQLFLSHYKTKK</sequence>
<dbReference type="PRINTS" id="PR00455">
    <property type="entry name" value="HTHTETR"/>
</dbReference>
<feature type="domain" description="HTH tetR-type" evidence="3">
    <location>
        <begin position="10"/>
        <end position="70"/>
    </location>
</feature>
<dbReference type="Pfam" id="PF00440">
    <property type="entry name" value="TetR_N"/>
    <property type="match status" value="1"/>
</dbReference>
<dbReference type="PROSITE" id="PS01081">
    <property type="entry name" value="HTH_TETR_1"/>
    <property type="match status" value="1"/>
</dbReference>
<dbReference type="PROSITE" id="PS50977">
    <property type="entry name" value="HTH_TETR_2"/>
    <property type="match status" value="1"/>
</dbReference>
<dbReference type="Proteomes" id="UP001570417">
    <property type="component" value="Unassembled WGS sequence"/>
</dbReference>
<organism evidence="4 5">
    <name type="scientific">Vibrio gallaecicus</name>
    <dbReference type="NCBI Taxonomy" id="552386"/>
    <lineage>
        <taxon>Bacteria</taxon>
        <taxon>Pseudomonadati</taxon>
        <taxon>Pseudomonadota</taxon>
        <taxon>Gammaproteobacteria</taxon>
        <taxon>Vibrionales</taxon>
        <taxon>Vibrionaceae</taxon>
        <taxon>Vibrio</taxon>
    </lineage>
</organism>
<dbReference type="InterPro" id="IPR023772">
    <property type="entry name" value="DNA-bd_HTH_TetR-type_CS"/>
</dbReference>
<keyword evidence="1 2" id="KW-0238">DNA-binding</keyword>
<dbReference type="PANTHER" id="PTHR30055">
    <property type="entry name" value="HTH-TYPE TRANSCRIPTIONAL REGULATOR RUTR"/>
    <property type="match status" value="1"/>
</dbReference>
<dbReference type="InterPro" id="IPR039536">
    <property type="entry name" value="TetR_C_Proteobacteria"/>
</dbReference>
<dbReference type="RefSeq" id="WP_372264953.1">
    <property type="nucleotide sequence ID" value="NZ_JBFRUW010000005.1"/>
</dbReference>
<evidence type="ECO:0000259" key="3">
    <source>
        <dbReference type="PROSITE" id="PS50977"/>
    </source>
</evidence>
<dbReference type="Gene3D" id="1.10.10.60">
    <property type="entry name" value="Homeodomain-like"/>
    <property type="match status" value="1"/>
</dbReference>
<dbReference type="InterPro" id="IPR001647">
    <property type="entry name" value="HTH_TetR"/>
</dbReference>
<feature type="DNA-binding region" description="H-T-H motif" evidence="2">
    <location>
        <begin position="33"/>
        <end position="52"/>
    </location>
</feature>
<dbReference type="SUPFAM" id="SSF46689">
    <property type="entry name" value="Homeodomain-like"/>
    <property type="match status" value="1"/>
</dbReference>
<dbReference type="PANTHER" id="PTHR30055:SF224">
    <property type="entry name" value="TRANSCRIPTIONAL REGULATOR TETR FAMILY"/>
    <property type="match status" value="1"/>
</dbReference>
<evidence type="ECO:0000313" key="4">
    <source>
        <dbReference type="EMBL" id="MFA0567392.1"/>
    </source>
</evidence>
<evidence type="ECO:0000313" key="5">
    <source>
        <dbReference type="Proteomes" id="UP001570417"/>
    </source>
</evidence>
<reference evidence="4 5" key="1">
    <citation type="journal article" date="2024" name="ISME J.">
        <title>Tailless and filamentous prophages are predominant in marine Vibrio.</title>
        <authorList>
            <person name="Steensen K."/>
            <person name="Seneca J."/>
            <person name="Bartlau N."/>
            <person name="Yu X.A."/>
            <person name="Hussain F.A."/>
            <person name="Polz M.F."/>
        </authorList>
    </citation>
    <scope>NUCLEOTIDE SEQUENCE [LARGE SCALE GENOMIC DNA]</scope>
    <source>
        <strain evidence="4 5">10N.222.51.A1</strain>
    </source>
</reference>
<dbReference type="EMBL" id="JBFRUW010000005">
    <property type="protein sequence ID" value="MFA0567392.1"/>
    <property type="molecule type" value="Genomic_DNA"/>
</dbReference>
<keyword evidence="5" id="KW-1185">Reference proteome</keyword>